<keyword evidence="3" id="KW-1185">Reference proteome</keyword>
<dbReference type="AlphaFoldDB" id="A0A857JG78"/>
<feature type="signal peptide" evidence="1">
    <location>
        <begin position="1"/>
        <end position="38"/>
    </location>
</feature>
<dbReference type="KEGG" id="pmes:FX988_01261"/>
<evidence type="ECO:0000256" key="1">
    <source>
        <dbReference type="SAM" id="SignalP"/>
    </source>
</evidence>
<dbReference type="EMBL" id="CP047656">
    <property type="protein sequence ID" value="QHJ11039.1"/>
    <property type="molecule type" value="Genomic_DNA"/>
</dbReference>
<evidence type="ECO:0008006" key="4">
    <source>
        <dbReference type="Google" id="ProtNLM"/>
    </source>
</evidence>
<reference evidence="2 3" key="1">
    <citation type="submission" date="2019-12" db="EMBL/GenBank/DDBJ databases">
        <title>Genome sequencing and assembly of endphytes of Porphyra tenera.</title>
        <authorList>
            <person name="Park J.M."/>
            <person name="Shin R."/>
            <person name="Jo S.H."/>
        </authorList>
    </citation>
    <scope>NUCLEOTIDE SEQUENCE [LARGE SCALE GENOMIC DNA]</scope>
    <source>
        <strain evidence="2 3">GPM4</strain>
    </source>
</reference>
<dbReference type="Proteomes" id="UP000464524">
    <property type="component" value="Chromosome"/>
</dbReference>
<gene>
    <name evidence="2" type="ORF">FX988_01261</name>
</gene>
<sequence>MTHAPQQPMKKAMKTTMKQTRIAALLSSAFLSIPAAFGAQYQVVELPVAELGVDSYPTAINSIGEITVNLSSQFNPVIDVSLLNFDSATLISGLTNLENARSGDFNTADYEFLYSYITSNAESQFFQQIASLNSYVASEDTSILLHGFDTIDNDTDDYRNSATTTVRGINDFGYSVGVSYDGFYKLEYVTEDIEDITYVLNDFYARAFAQIEDDVVELPPPEDTIGGYSEAYDINELNQVVGIGTTELVSTTLQDSIDDCADESVRGDIPEASCLRSLSISTFASLDTVFQQRGVIWQLDDGNVANTYTLPMLIEPDDDDTTIYSSTAVAINDLGIAVGTSPAYYQNTDTLTSAAVIYDNDNAYTISEDNDEEYDIFASYATDINNNDLVVGYATKSILGSTPNKFFVYDYDSGIIDYPDDFFDSASTVPTAINDDNMVVGFTEFEETSSGVRRVEGFVYDYRNDIFSSLNDLIECNSPYTIAQANGINENGEIIATATVSSVNKDITGEIELDEYDAQSFSTHVVAVKLVPIPGGSIDNCEAYEEEYERQGAGVFWMLFIGLFGLARFVPSRAIKPVAS</sequence>
<evidence type="ECO:0000313" key="3">
    <source>
        <dbReference type="Proteomes" id="UP000464524"/>
    </source>
</evidence>
<organism evidence="2 3">
    <name type="scientific">Paraglaciecola mesophila</name>
    <dbReference type="NCBI Taxonomy" id="197222"/>
    <lineage>
        <taxon>Bacteria</taxon>
        <taxon>Pseudomonadati</taxon>
        <taxon>Pseudomonadota</taxon>
        <taxon>Gammaproteobacteria</taxon>
        <taxon>Alteromonadales</taxon>
        <taxon>Alteromonadaceae</taxon>
        <taxon>Paraglaciecola</taxon>
    </lineage>
</organism>
<evidence type="ECO:0000313" key="2">
    <source>
        <dbReference type="EMBL" id="QHJ11039.1"/>
    </source>
</evidence>
<accession>A0A857JG78</accession>
<feature type="chain" id="PRO_5032574306" description="DUF3466 family protein" evidence="1">
    <location>
        <begin position="39"/>
        <end position="580"/>
    </location>
</feature>
<proteinExistence type="predicted"/>
<dbReference type="InterPro" id="IPR022562">
    <property type="entry name" value="DUF3466"/>
</dbReference>
<protein>
    <recommendedName>
        <fullName evidence="4">DUF3466 family protein</fullName>
    </recommendedName>
</protein>
<name>A0A857JG78_9ALTE</name>
<dbReference type="Pfam" id="PF11949">
    <property type="entry name" value="DUF3466"/>
    <property type="match status" value="1"/>
</dbReference>
<keyword evidence="1" id="KW-0732">Signal</keyword>